<gene>
    <name evidence="1" type="ORF">HUJ06_022854</name>
</gene>
<name>A0A822XQG1_NELNU</name>
<evidence type="ECO:0000313" key="1">
    <source>
        <dbReference type="EMBL" id="DAD21391.1"/>
    </source>
</evidence>
<comment type="caution">
    <text evidence="1">The sequence shown here is derived from an EMBL/GenBank/DDBJ whole genome shotgun (WGS) entry which is preliminary data.</text>
</comment>
<dbReference type="AlphaFoldDB" id="A0A822XQG1"/>
<dbReference type="Proteomes" id="UP000607653">
    <property type="component" value="Unassembled WGS sequence"/>
</dbReference>
<proteinExistence type="predicted"/>
<protein>
    <submittedName>
        <fullName evidence="1">Uncharacterized protein</fullName>
    </submittedName>
</protein>
<organism evidence="1 2">
    <name type="scientific">Nelumbo nucifera</name>
    <name type="common">Sacred lotus</name>
    <dbReference type="NCBI Taxonomy" id="4432"/>
    <lineage>
        <taxon>Eukaryota</taxon>
        <taxon>Viridiplantae</taxon>
        <taxon>Streptophyta</taxon>
        <taxon>Embryophyta</taxon>
        <taxon>Tracheophyta</taxon>
        <taxon>Spermatophyta</taxon>
        <taxon>Magnoliopsida</taxon>
        <taxon>Proteales</taxon>
        <taxon>Nelumbonaceae</taxon>
        <taxon>Nelumbo</taxon>
    </lineage>
</organism>
<dbReference type="EMBL" id="DUZY01000001">
    <property type="protein sequence ID" value="DAD21391.1"/>
    <property type="molecule type" value="Genomic_DNA"/>
</dbReference>
<reference evidence="1 2" key="1">
    <citation type="journal article" date="2020" name="Mol. Biol. Evol.">
        <title>Distinct Expression and Methylation Patterns for Genes with Different Fates following a Single Whole-Genome Duplication in Flowering Plants.</title>
        <authorList>
            <person name="Shi T."/>
            <person name="Rahmani R.S."/>
            <person name="Gugger P.F."/>
            <person name="Wang M."/>
            <person name="Li H."/>
            <person name="Zhang Y."/>
            <person name="Li Z."/>
            <person name="Wang Q."/>
            <person name="Van de Peer Y."/>
            <person name="Marchal K."/>
            <person name="Chen J."/>
        </authorList>
    </citation>
    <scope>NUCLEOTIDE SEQUENCE [LARGE SCALE GENOMIC DNA]</scope>
    <source>
        <tissue evidence="1">Leaf</tissue>
    </source>
</reference>
<evidence type="ECO:0000313" key="2">
    <source>
        <dbReference type="Proteomes" id="UP000607653"/>
    </source>
</evidence>
<accession>A0A822XQG1</accession>
<keyword evidence="2" id="KW-1185">Reference proteome</keyword>
<sequence>MDYFVQTKLFFKSIINAPLHPNLFSFPLIDKKDLNGVLTMALKNNPGESTA</sequence>